<dbReference type="Proteomes" id="UP001432322">
    <property type="component" value="Unassembled WGS sequence"/>
</dbReference>
<protein>
    <recommendedName>
        <fullName evidence="5">Secreted protein</fullName>
    </recommendedName>
</protein>
<feature type="signal peptide" evidence="2">
    <location>
        <begin position="1"/>
        <end position="22"/>
    </location>
</feature>
<name>A0AAV5V4L0_9BILA</name>
<sequence>YLFSLFSLFFLLLLFMLFSVLSSLSDFTFSRVSSSSDLDWYCPLLILSCLSCSILSFFLRSSDLLGGLTSGYGLFLLERSLGSLGGESSFLSSSFFSSSFFSTFTDFCSLFFSSSLLPS</sequence>
<keyword evidence="1" id="KW-1133">Transmembrane helix</keyword>
<dbReference type="AlphaFoldDB" id="A0AAV5V4L0"/>
<comment type="caution">
    <text evidence="3">The sequence shown here is derived from an EMBL/GenBank/DDBJ whole genome shotgun (WGS) entry which is preliminary data.</text>
</comment>
<accession>A0AAV5V4L0</accession>
<dbReference type="EMBL" id="BTSY01000002">
    <property type="protein sequence ID" value="GMT13757.1"/>
    <property type="molecule type" value="Genomic_DNA"/>
</dbReference>
<gene>
    <name evidence="3" type="ORF">PFISCL1PPCAC_5054</name>
</gene>
<keyword evidence="1" id="KW-0472">Membrane</keyword>
<feature type="chain" id="PRO_5043428285" description="Secreted protein" evidence="2">
    <location>
        <begin position="23"/>
        <end position="119"/>
    </location>
</feature>
<evidence type="ECO:0000313" key="4">
    <source>
        <dbReference type="Proteomes" id="UP001432322"/>
    </source>
</evidence>
<keyword evidence="1" id="KW-0812">Transmembrane</keyword>
<evidence type="ECO:0000256" key="2">
    <source>
        <dbReference type="SAM" id="SignalP"/>
    </source>
</evidence>
<evidence type="ECO:0000313" key="3">
    <source>
        <dbReference type="EMBL" id="GMT13757.1"/>
    </source>
</evidence>
<keyword evidence="4" id="KW-1185">Reference proteome</keyword>
<feature type="non-terminal residue" evidence="3">
    <location>
        <position position="1"/>
    </location>
</feature>
<evidence type="ECO:0008006" key="5">
    <source>
        <dbReference type="Google" id="ProtNLM"/>
    </source>
</evidence>
<proteinExistence type="predicted"/>
<feature type="non-terminal residue" evidence="3">
    <location>
        <position position="119"/>
    </location>
</feature>
<reference evidence="3" key="1">
    <citation type="submission" date="2023-10" db="EMBL/GenBank/DDBJ databases">
        <title>Genome assembly of Pristionchus species.</title>
        <authorList>
            <person name="Yoshida K."/>
            <person name="Sommer R.J."/>
        </authorList>
    </citation>
    <scope>NUCLEOTIDE SEQUENCE</scope>
    <source>
        <strain evidence="3">RS5133</strain>
    </source>
</reference>
<keyword evidence="2" id="KW-0732">Signal</keyword>
<organism evidence="3 4">
    <name type="scientific">Pristionchus fissidentatus</name>
    <dbReference type="NCBI Taxonomy" id="1538716"/>
    <lineage>
        <taxon>Eukaryota</taxon>
        <taxon>Metazoa</taxon>
        <taxon>Ecdysozoa</taxon>
        <taxon>Nematoda</taxon>
        <taxon>Chromadorea</taxon>
        <taxon>Rhabditida</taxon>
        <taxon>Rhabditina</taxon>
        <taxon>Diplogasteromorpha</taxon>
        <taxon>Diplogasteroidea</taxon>
        <taxon>Neodiplogasteridae</taxon>
        <taxon>Pristionchus</taxon>
    </lineage>
</organism>
<evidence type="ECO:0000256" key="1">
    <source>
        <dbReference type="SAM" id="Phobius"/>
    </source>
</evidence>
<feature type="transmembrane region" description="Helical" evidence="1">
    <location>
        <begin position="38"/>
        <end position="59"/>
    </location>
</feature>